<feature type="domain" description="Transglycosylase SLT" evidence="4">
    <location>
        <begin position="70"/>
        <end position="363"/>
    </location>
</feature>
<dbReference type="PANTHER" id="PTHR30163">
    <property type="entry name" value="MEMBRANE-BOUND LYTIC MUREIN TRANSGLYCOSYLASE B"/>
    <property type="match status" value="1"/>
</dbReference>
<dbReference type="Proteomes" id="UP000185678">
    <property type="component" value="Unassembled WGS sequence"/>
</dbReference>
<evidence type="ECO:0000259" key="3">
    <source>
        <dbReference type="Pfam" id="PF01471"/>
    </source>
</evidence>
<dbReference type="GO" id="GO:0008933">
    <property type="term" value="F:peptidoglycan lytic transglycosylase activity"/>
    <property type="evidence" value="ECO:0007669"/>
    <property type="project" value="TreeGrafter"/>
</dbReference>
<dbReference type="InterPro" id="IPR036366">
    <property type="entry name" value="PGBDSf"/>
</dbReference>
<protein>
    <submittedName>
        <fullName evidence="5">Membrane-bound lytic murein transglycosylase B</fullName>
    </submittedName>
</protein>
<evidence type="ECO:0000256" key="1">
    <source>
        <dbReference type="SAM" id="MobiDB-lite"/>
    </source>
</evidence>
<dbReference type="PANTHER" id="PTHR30163:SF8">
    <property type="entry name" value="LYTIC MUREIN TRANSGLYCOSYLASE"/>
    <property type="match status" value="1"/>
</dbReference>
<keyword evidence="2" id="KW-0732">Signal</keyword>
<dbReference type="InterPro" id="IPR011970">
    <property type="entry name" value="MltB_2"/>
</dbReference>
<dbReference type="FunFam" id="1.10.8.350:FF:000001">
    <property type="entry name" value="Lytic murein transglycosylase B"/>
    <property type="match status" value="1"/>
</dbReference>
<evidence type="ECO:0000256" key="2">
    <source>
        <dbReference type="SAM" id="SignalP"/>
    </source>
</evidence>
<dbReference type="SUPFAM" id="SSF47090">
    <property type="entry name" value="PGBD-like"/>
    <property type="match status" value="1"/>
</dbReference>
<feature type="chain" id="PRO_5011980847" evidence="2">
    <location>
        <begin position="31"/>
        <end position="444"/>
    </location>
</feature>
<dbReference type="Gene3D" id="1.10.530.10">
    <property type="match status" value="1"/>
</dbReference>
<keyword evidence="6" id="KW-1185">Reference proteome</keyword>
<dbReference type="InterPro" id="IPR002477">
    <property type="entry name" value="Peptidoglycan-bd-like"/>
</dbReference>
<evidence type="ECO:0000313" key="5">
    <source>
        <dbReference type="EMBL" id="SIS41564.1"/>
    </source>
</evidence>
<feature type="domain" description="Peptidoglycan binding-like" evidence="3">
    <location>
        <begin position="384"/>
        <end position="439"/>
    </location>
</feature>
<dbReference type="InterPro" id="IPR036365">
    <property type="entry name" value="PGBD-like_sf"/>
</dbReference>
<proteinExistence type="predicted"/>
<dbReference type="Gene3D" id="1.10.101.10">
    <property type="entry name" value="PGBD-like superfamily/PGBD"/>
    <property type="match status" value="1"/>
</dbReference>
<dbReference type="InterPro" id="IPR031304">
    <property type="entry name" value="SLT_2"/>
</dbReference>
<dbReference type="InterPro" id="IPR023346">
    <property type="entry name" value="Lysozyme-like_dom_sf"/>
</dbReference>
<dbReference type="Pfam" id="PF13406">
    <property type="entry name" value="SLT_2"/>
    <property type="match status" value="1"/>
</dbReference>
<dbReference type="AlphaFoldDB" id="A0A1N7IWY0"/>
<feature type="region of interest" description="Disordered" evidence="1">
    <location>
        <begin position="34"/>
        <end position="60"/>
    </location>
</feature>
<dbReference type="STRING" id="80876.SAMN05421779_101698"/>
<feature type="signal peptide" evidence="2">
    <location>
        <begin position="1"/>
        <end position="30"/>
    </location>
</feature>
<dbReference type="NCBIfam" id="TIGR02283">
    <property type="entry name" value="MltB_2"/>
    <property type="match status" value="1"/>
</dbReference>
<evidence type="ECO:0000313" key="6">
    <source>
        <dbReference type="Proteomes" id="UP000185678"/>
    </source>
</evidence>
<dbReference type="InterPro" id="IPR043426">
    <property type="entry name" value="MltB-like"/>
</dbReference>
<accession>A0A1N7IWY0</accession>
<dbReference type="GO" id="GO:0009253">
    <property type="term" value="P:peptidoglycan catabolic process"/>
    <property type="evidence" value="ECO:0007669"/>
    <property type="project" value="TreeGrafter"/>
</dbReference>
<sequence length="444" mass="47384">MVSYQSVSKKCSVIGSTCVAALMVFGCASSATTTNAAKATPPAPQAQATTAPSTAAAPTADSVTIDPADFRRWLDGVRSDALAQGISARTLDRALPGIQPQPRVLELDRRQPEFTQTFGSYLQKTVSARRIADGKAMLAKHQALLGPIEAQYGVQARFLLAFWGLETNYGSNFGGFPVLGSLATLAYDQRRPAFFRRELMAALAIVDAGDIPADKMVGSWAGAMGNLQFMPSTFRAHAVDRDGDGRRDIWGSLPDTFASAAKYLSDEGWKRGQGWGREVILPTGFSYEQADLSIRKPVSEWLAQGVRPASASALPASEGGVQASIVVPAGARGPAFMVYDNFRVIMVWNKSILYALGVSYLADQMVGGAGLVVQPPADDVPLRRSDITEMQTLLARLGYDPGPADGMAGGQTRSALKAFQTRQGLIADAYPSQEVLSRLRSVAQ</sequence>
<dbReference type="CDD" id="cd13399">
    <property type="entry name" value="Slt35-like"/>
    <property type="match status" value="1"/>
</dbReference>
<name>A0A1N7IWY0_9PROT</name>
<dbReference type="SUPFAM" id="SSF53955">
    <property type="entry name" value="Lysozyme-like"/>
    <property type="match status" value="1"/>
</dbReference>
<gene>
    <name evidence="5" type="ORF">SAMN05421779_101698</name>
</gene>
<dbReference type="Pfam" id="PF01471">
    <property type="entry name" value="PG_binding_1"/>
    <property type="match status" value="1"/>
</dbReference>
<dbReference type="Gene3D" id="1.10.8.350">
    <property type="entry name" value="Bacterial muramidase"/>
    <property type="match status" value="1"/>
</dbReference>
<dbReference type="EMBL" id="FTOA01000001">
    <property type="protein sequence ID" value="SIS41564.1"/>
    <property type="molecule type" value="Genomic_DNA"/>
</dbReference>
<evidence type="ECO:0000259" key="4">
    <source>
        <dbReference type="Pfam" id="PF13406"/>
    </source>
</evidence>
<organism evidence="5 6">
    <name type="scientific">Insolitispirillum peregrinum</name>
    <dbReference type="NCBI Taxonomy" id="80876"/>
    <lineage>
        <taxon>Bacteria</taxon>
        <taxon>Pseudomonadati</taxon>
        <taxon>Pseudomonadota</taxon>
        <taxon>Alphaproteobacteria</taxon>
        <taxon>Rhodospirillales</taxon>
        <taxon>Novispirillaceae</taxon>
        <taxon>Insolitispirillum</taxon>
    </lineage>
</organism>
<reference evidence="5 6" key="1">
    <citation type="submission" date="2017-01" db="EMBL/GenBank/DDBJ databases">
        <authorList>
            <person name="Mah S.A."/>
            <person name="Swanson W.J."/>
            <person name="Moy G.W."/>
            <person name="Vacquier V.D."/>
        </authorList>
    </citation>
    <scope>NUCLEOTIDE SEQUENCE [LARGE SCALE GENOMIC DNA]</scope>
    <source>
        <strain evidence="5 6">DSM 11589</strain>
    </source>
</reference>